<dbReference type="KEGG" id="agi:FSB73_14675"/>
<dbReference type="SUPFAM" id="SSF52129">
    <property type="entry name" value="Caspase-like"/>
    <property type="match status" value="1"/>
</dbReference>
<evidence type="ECO:0000256" key="1">
    <source>
        <dbReference type="ARBA" id="ARBA00022729"/>
    </source>
</evidence>
<reference evidence="4 5" key="1">
    <citation type="journal article" date="2017" name="Int. J. Syst. Evol. Microbiol.">
        <title>Arachidicoccus ginsenosidivorans sp. nov., with ginsenoside-converting activity isolated from ginseng cultivating soil.</title>
        <authorList>
            <person name="Siddiqi M.Z."/>
            <person name="Aslam Z."/>
            <person name="Im W.T."/>
        </authorList>
    </citation>
    <scope>NUCLEOTIDE SEQUENCE [LARGE SCALE GENOMIC DNA]</scope>
    <source>
        <strain evidence="4 5">Gsoil 809</strain>
    </source>
</reference>
<dbReference type="InterPro" id="IPR029030">
    <property type="entry name" value="Caspase-like_dom_sf"/>
</dbReference>
<dbReference type="Gene3D" id="3.40.50.1460">
    <property type="match status" value="1"/>
</dbReference>
<dbReference type="EMBL" id="CP042434">
    <property type="protein sequence ID" value="QEC72734.1"/>
    <property type="molecule type" value="Genomic_DNA"/>
</dbReference>
<proteinExistence type="predicted"/>
<keyword evidence="2" id="KW-0472">Membrane</keyword>
<gene>
    <name evidence="4" type="ORF">FSB73_14675</name>
</gene>
<keyword evidence="2" id="KW-1133">Transmembrane helix</keyword>
<dbReference type="Proteomes" id="UP000321291">
    <property type="component" value="Chromosome"/>
</dbReference>
<evidence type="ECO:0000259" key="3">
    <source>
        <dbReference type="Pfam" id="PF01364"/>
    </source>
</evidence>
<dbReference type="GO" id="GO:0008234">
    <property type="term" value="F:cysteine-type peptidase activity"/>
    <property type="evidence" value="ECO:0007669"/>
    <property type="project" value="InterPro"/>
</dbReference>
<dbReference type="Gene3D" id="2.60.40.10">
    <property type="entry name" value="Immunoglobulins"/>
    <property type="match status" value="1"/>
</dbReference>
<feature type="domain" description="Gingipain" evidence="3">
    <location>
        <begin position="422"/>
        <end position="798"/>
    </location>
</feature>
<evidence type="ECO:0000256" key="2">
    <source>
        <dbReference type="SAM" id="Phobius"/>
    </source>
</evidence>
<feature type="transmembrane region" description="Helical" evidence="2">
    <location>
        <begin position="21"/>
        <end position="38"/>
    </location>
</feature>
<dbReference type="InterPro" id="IPR001769">
    <property type="entry name" value="Gingipain"/>
</dbReference>
<accession>A0A5B8VME0</accession>
<dbReference type="InterPro" id="IPR013783">
    <property type="entry name" value="Ig-like_fold"/>
</dbReference>
<organism evidence="4 5">
    <name type="scientific">Arachidicoccus ginsenosidivorans</name>
    <dbReference type="NCBI Taxonomy" id="496057"/>
    <lineage>
        <taxon>Bacteria</taxon>
        <taxon>Pseudomonadati</taxon>
        <taxon>Bacteroidota</taxon>
        <taxon>Chitinophagia</taxon>
        <taxon>Chitinophagales</taxon>
        <taxon>Chitinophagaceae</taxon>
        <taxon>Arachidicoccus</taxon>
    </lineage>
</organism>
<dbReference type="Pfam" id="PF01364">
    <property type="entry name" value="Peptidase_C25"/>
    <property type="match status" value="1"/>
</dbReference>
<keyword evidence="2" id="KW-0812">Transmembrane</keyword>
<name>A0A5B8VME0_9BACT</name>
<keyword evidence="5" id="KW-1185">Reference proteome</keyword>
<dbReference type="GO" id="GO:0006508">
    <property type="term" value="P:proteolysis"/>
    <property type="evidence" value="ECO:0007669"/>
    <property type="project" value="InterPro"/>
</dbReference>
<dbReference type="AlphaFoldDB" id="A0A5B8VME0"/>
<protein>
    <recommendedName>
        <fullName evidence="3">Gingipain domain-containing protein</fullName>
    </recommendedName>
</protein>
<sequence length="920" mass="100079">MEEMSERKLKILFSFNMVKRNIHIGAIMLVLFCLMGNLSTLKAQSYNNEWIVNGQTYYKFRILNDGLYRVTGSTLTTIGLNGATGNNLQLWHNGVQVPIYVNTTGTLGSSDYIEFWGEHNDGSVDAELFKNASDQLNKARSFEGDSATYFLTINATTSQNLRYSKAKNDVAGQGSSLSPEPYFYYTTQKDLGTTFNRGPASAYGSDYVYMSDYKGKCFGTIIKGAKSTSASFTNLYGYSGATGIISAGVAGASTLGSNRSVTVKGGDGVNNIASLGNFEAKVVAVGGAQIGSSYTVTVTNGSSNANDQVNVSFVSLYYPRSFNFGGASSFAFNLSASSKARLLNITNFSAGGSTPVLYDITHGQRYEAVVSGSTYQFVLPAMDSSHLALVGQSASSYTSIGSNEIAVRNFPNLSSSDQQGNYLIISNKALYGSGDYVAQYAAYRKSATGGGYNVHIYNIDDLEDMFAFGVHSSPLSIKNFLRYARNTFSTKPKFVFLIGRGLTFDNMQGANASNPEYQAQNLVPTFGWPASDVMLAADNSQPIAATPIGRLSAVKPEEIKNYLDKVKVYEAAQQSDDHTIENNSWKKNVVFISGGINSSEENLFGSYLGNYQTILKDSLYGANEFRLRKVTADQVSDGSEISLKNLFASGLGLISYFGHGASTTIAYAELNDPSVFNNNNKYPLLFTSGCDVGDCFSYMAGRTTTINNITERYLFTKDKGSVGFVAETYLGVTSFLQYYNLVLYKNISTTRYGMPITESLQASQAAMITSDRLKVSDTVTNYAHAEQTNFFGDPSISLYNFPKPDFIVEDNKVTIPSSVSITSEKFSVKAYLYNIGRAIGDSVLVSVKHKFPSGSIETLLEKRIAAVRSLDSIGLDVTIDANKAVGNNEIIVSIDGDNRYDELSETNNSITKIFIFMQTE</sequence>
<dbReference type="Gene3D" id="3.40.50.10390">
    <property type="entry name" value="Gingipain r, domain 1"/>
    <property type="match status" value="1"/>
</dbReference>
<keyword evidence="1" id="KW-0732">Signal</keyword>
<evidence type="ECO:0000313" key="4">
    <source>
        <dbReference type="EMBL" id="QEC72734.1"/>
    </source>
</evidence>
<evidence type="ECO:0000313" key="5">
    <source>
        <dbReference type="Proteomes" id="UP000321291"/>
    </source>
</evidence>
<dbReference type="InterPro" id="IPR029031">
    <property type="entry name" value="Gingipain_N_sf"/>
</dbReference>